<dbReference type="RefSeq" id="WP_380605828.1">
    <property type="nucleotide sequence ID" value="NZ_JBHSDU010000015.1"/>
</dbReference>
<keyword evidence="8" id="KW-1185">Reference proteome</keyword>
<evidence type="ECO:0000313" key="8">
    <source>
        <dbReference type="Proteomes" id="UP001595904"/>
    </source>
</evidence>
<evidence type="ECO:0000259" key="6">
    <source>
        <dbReference type="Pfam" id="PF02668"/>
    </source>
</evidence>
<evidence type="ECO:0000256" key="2">
    <source>
        <dbReference type="ARBA" id="ARBA00022723"/>
    </source>
</evidence>
<dbReference type="InterPro" id="IPR003819">
    <property type="entry name" value="TauD/TfdA-like"/>
</dbReference>
<dbReference type="PANTHER" id="PTHR43779">
    <property type="entry name" value="DIOXYGENASE RV0097-RELATED"/>
    <property type="match status" value="1"/>
</dbReference>
<gene>
    <name evidence="7" type="ORF">ACFPN2_36165</name>
</gene>
<dbReference type="EMBL" id="JBHSDU010000015">
    <property type="protein sequence ID" value="MFC4314559.1"/>
    <property type="molecule type" value="Genomic_DNA"/>
</dbReference>
<evidence type="ECO:0000256" key="4">
    <source>
        <dbReference type="ARBA" id="ARBA00023002"/>
    </source>
</evidence>
<keyword evidence="4" id="KW-0560">Oxidoreductase</keyword>
<evidence type="ECO:0000256" key="5">
    <source>
        <dbReference type="ARBA" id="ARBA00023004"/>
    </source>
</evidence>
<organism evidence="7 8">
    <name type="scientific">Steroidobacter flavus</name>
    <dbReference type="NCBI Taxonomy" id="1842136"/>
    <lineage>
        <taxon>Bacteria</taxon>
        <taxon>Pseudomonadati</taxon>
        <taxon>Pseudomonadota</taxon>
        <taxon>Gammaproteobacteria</taxon>
        <taxon>Steroidobacterales</taxon>
        <taxon>Steroidobacteraceae</taxon>
        <taxon>Steroidobacter</taxon>
    </lineage>
</organism>
<dbReference type="InterPro" id="IPR051178">
    <property type="entry name" value="TfdA_dioxygenase"/>
</dbReference>
<evidence type="ECO:0000256" key="1">
    <source>
        <dbReference type="ARBA" id="ARBA00005896"/>
    </source>
</evidence>
<sequence length="272" mass="31034">MTLQTRDLSPRIATEIRADKKTLLSGEHAAKIRELLELRGVLVFPKVNFSDEEQVAFTQTLGTFAPEMRGDKVYKVTLDTKVNDQADYLKGSLYWHIDGTMNAVPILASLLSMRVLPSTGGGDTEFCNTYAAYEDLSHEVKQQIDKLHVMHSAWNTLFYYDPEPRIDLLRNMMRIGDRELPLVWTHRSGRKSLVIGATARHVVDMDFKKSAELLVQLRDWATQPQFVYRHTWSVGDLVIWDNTGTMHRATPYDPASGRLLHRTKLEGEEAFA</sequence>
<comment type="caution">
    <text evidence="7">The sequence shown here is derived from an EMBL/GenBank/DDBJ whole genome shotgun (WGS) entry which is preliminary data.</text>
</comment>
<keyword evidence="2" id="KW-0479">Metal-binding</keyword>
<evidence type="ECO:0000256" key="3">
    <source>
        <dbReference type="ARBA" id="ARBA00022964"/>
    </source>
</evidence>
<dbReference type="Gene3D" id="3.60.130.10">
    <property type="entry name" value="Clavaminate synthase-like"/>
    <property type="match status" value="1"/>
</dbReference>
<accession>A0ABV8T7P8</accession>
<dbReference type="SUPFAM" id="SSF51197">
    <property type="entry name" value="Clavaminate synthase-like"/>
    <property type="match status" value="1"/>
</dbReference>
<comment type="similarity">
    <text evidence="1">Belongs to the TfdA dioxygenase family.</text>
</comment>
<evidence type="ECO:0000313" key="7">
    <source>
        <dbReference type="EMBL" id="MFC4314559.1"/>
    </source>
</evidence>
<reference evidence="8" key="1">
    <citation type="journal article" date="2019" name="Int. J. Syst. Evol. Microbiol.">
        <title>The Global Catalogue of Microorganisms (GCM) 10K type strain sequencing project: providing services to taxonomists for standard genome sequencing and annotation.</title>
        <authorList>
            <consortium name="The Broad Institute Genomics Platform"/>
            <consortium name="The Broad Institute Genome Sequencing Center for Infectious Disease"/>
            <person name="Wu L."/>
            <person name="Ma J."/>
        </authorList>
    </citation>
    <scope>NUCLEOTIDE SEQUENCE [LARGE SCALE GENOMIC DNA]</scope>
    <source>
        <strain evidence="8">CGMCC 1.10759</strain>
    </source>
</reference>
<dbReference type="Pfam" id="PF02668">
    <property type="entry name" value="TauD"/>
    <property type="match status" value="1"/>
</dbReference>
<dbReference type="GO" id="GO:0051213">
    <property type="term" value="F:dioxygenase activity"/>
    <property type="evidence" value="ECO:0007669"/>
    <property type="project" value="UniProtKB-KW"/>
</dbReference>
<keyword evidence="5" id="KW-0408">Iron</keyword>
<name>A0ABV8T7P8_9GAMM</name>
<dbReference type="InterPro" id="IPR042098">
    <property type="entry name" value="TauD-like_sf"/>
</dbReference>
<proteinExistence type="inferred from homology"/>
<feature type="domain" description="TauD/TfdA-like" evidence="6">
    <location>
        <begin position="5"/>
        <end position="263"/>
    </location>
</feature>
<protein>
    <submittedName>
        <fullName evidence="7">TauD/TfdA dioxygenase family protein</fullName>
    </submittedName>
</protein>
<dbReference type="Proteomes" id="UP001595904">
    <property type="component" value="Unassembled WGS sequence"/>
</dbReference>
<dbReference type="PANTHER" id="PTHR43779:SF3">
    <property type="entry name" value="(3R)-3-[(CARBOXYMETHYL)AMINO]FATTY ACID OXYGENASE_DECARBOXYLASE"/>
    <property type="match status" value="1"/>
</dbReference>
<keyword evidence="3 7" id="KW-0223">Dioxygenase</keyword>